<dbReference type="PANTHER" id="PTHR10331:SF28">
    <property type="entry name" value="CENTROMERE PROTEIN J-LIKE"/>
    <property type="match status" value="1"/>
</dbReference>
<sequence>SRWSVAHGQLRNQVDALTKENLELRGKLKVSKWHIHDSLKKQVDGLSPRKHASPQGFSTTGLRLVGCELLLFILLVVHTVGHAVCRVDDCAQFIKTYTLTNAIDSPREINTSPLPLHCQLGFHFLQTEQLFSSGRRVIMFRNGTKKEIEADGKSVTVTFFNGDVKKIMADERVVYYYADAQTTHTTFPSGLEVLTFPNKQIEKHHPNGTKEIIFPDHTVKHLYPDGREESVFPDGTVVKNGEKTVEFSNGQREIHTSQYKRREYPDGTVKTVYSNGRQETKYSSGRVRIKDKEGKIILDKK</sequence>
<organism evidence="3 4">
    <name type="scientific">Erpetoichthys calabaricus</name>
    <name type="common">Rope fish</name>
    <name type="synonym">Calamoichthys calabaricus</name>
    <dbReference type="NCBI Taxonomy" id="27687"/>
    <lineage>
        <taxon>Eukaryota</taxon>
        <taxon>Metazoa</taxon>
        <taxon>Chordata</taxon>
        <taxon>Craniata</taxon>
        <taxon>Vertebrata</taxon>
        <taxon>Euteleostomi</taxon>
        <taxon>Actinopterygii</taxon>
        <taxon>Polypteriformes</taxon>
        <taxon>Polypteridae</taxon>
        <taxon>Erpetoichthys</taxon>
    </lineage>
</organism>
<keyword evidence="4" id="KW-1185">Reference proteome</keyword>
<reference evidence="3" key="2">
    <citation type="submission" date="2025-08" db="UniProtKB">
        <authorList>
            <consortium name="Ensembl"/>
        </authorList>
    </citation>
    <scope>IDENTIFICATION</scope>
</reference>
<feature type="domain" description="Centromere protein J C-terminal" evidence="2">
    <location>
        <begin position="126"/>
        <end position="148"/>
    </location>
</feature>
<dbReference type="GO" id="GO:0005813">
    <property type="term" value="C:centrosome"/>
    <property type="evidence" value="ECO:0007669"/>
    <property type="project" value="TreeGrafter"/>
</dbReference>
<dbReference type="GO" id="GO:0060271">
    <property type="term" value="P:cilium assembly"/>
    <property type="evidence" value="ECO:0007669"/>
    <property type="project" value="TreeGrafter"/>
</dbReference>
<dbReference type="GO" id="GO:0005814">
    <property type="term" value="C:centriole"/>
    <property type="evidence" value="ECO:0007669"/>
    <property type="project" value="TreeGrafter"/>
</dbReference>
<dbReference type="GO" id="GO:0015631">
    <property type="term" value="F:tubulin binding"/>
    <property type="evidence" value="ECO:0007669"/>
    <property type="project" value="TreeGrafter"/>
</dbReference>
<feature type="domain" description="Centromere protein J C-terminal" evidence="2">
    <location>
        <begin position="224"/>
        <end position="255"/>
    </location>
</feature>
<proteinExistence type="inferred from homology"/>
<dbReference type="Ensembl" id="ENSECRT00000002688.1">
    <property type="protein sequence ID" value="ENSECRP00000002647.1"/>
    <property type="gene ID" value="ENSECRG00000001781.1"/>
</dbReference>
<dbReference type="InterPro" id="IPR047002">
    <property type="entry name" value="Tcp10_C_sf"/>
</dbReference>
<feature type="domain" description="Centromere protein J C-terminal" evidence="2">
    <location>
        <begin position="258"/>
        <end position="289"/>
    </location>
</feature>
<comment type="similarity">
    <text evidence="1">Belongs to the TCP10 family.</text>
</comment>
<dbReference type="InterPro" id="IPR026581">
    <property type="entry name" value="TCP10L/CENPJ"/>
</dbReference>
<dbReference type="InterPro" id="IPR009852">
    <property type="entry name" value="CENPJ_C_dom"/>
</dbReference>
<dbReference type="AlphaFoldDB" id="A0A8C4RIT1"/>
<name>A0A8C4RIT1_ERPCA</name>
<evidence type="ECO:0000313" key="3">
    <source>
        <dbReference type="Ensembl" id="ENSECRP00000002647.1"/>
    </source>
</evidence>
<evidence type="ECO:0000259" key="2">
    <source>
        <dbReference type="Pfam" id="PF07202"/>
    </source>
</evidence>
<evidence type="ECO:0000256" key="1">
    <source>
        <dbReference type="ARBA" id="ARBA00005627"/>
    </source>
</evidence>
<dbReference type="PANTHER" id="PTHR10331">
    <property type="entry name" value="T COMPLEX PROTEIN 10"/>
    <property type="match status" value="1"/>
</dbReference>
<reference evidence="3" key="3">
    <citation type="submission" date="2025-09" db="UniProtKB">
        <authorList>
            <consortium name="Ensembl"/>
        </authorList>
    </citation>
    <scope>IDENTIFICATION</scope>
</reference>
<dbReference type="Pfam" id="PF07202">
    <property type="entry name" value="Tcp10_C"/>
    <property type="match status" value="4"/>
</dbReference>
<feature type="domain" description="Centromere protein J C-terminal" evidence="2">
    <location>
        <begin position="188"/>
        <end position="216"/>
    </location>
</feature>
<dbReference type="GO" id="GO:0061511">
    <property type="term" value="P:centriole elongation"/>
    <property type="evidence" value="ECO:0007669"/>
    <property type="project" value="TreeGrafter"/>
</dbReference>
<dbReference type="GeneTree" id="ENSGT00530000063927"/>
<reference evidence="3" key="1">
    <citation type="submission" date="2021-06" db="EMBL/GenBank/DDBJ databases">
        <authorList>
            <consortium name="Wellcome Sanger Institute Data Sharing"/>
        </authorList>
    </citation>
    <scope>NUCLEOTIDE SEQUENCE [LARGE SCALE GENOMIC DNA]</scope>
</reference>
<protein>
    <recommendedName>
        <fullName evidence="2">Centromere protein J C-terminal domain-containing protein</fullName>
    </recommendedName>
</protein>
<dbReference type="Proteomes" id="UP000694620">
    <property type="component" value="Chromosome 3"/>
</dbReference>
<accession>A0A8C4RIT1</accession>
<dbReference type="Gene3D" id="2.60.450.20">
    <property type="match status" value="1"/>
</dbReference>
<evidence type="ECO:0000313" key="4">
    <source>
        <dbReference type="Proteomes" id="UP000694620"/>
    </source>
</evidence>